<dbReference type="Pfam" id="PF13181">
    <property type="entry name" value="TPR_8"/>
    <property type="match status" value="1"/>
</dbReference>
<evidence type="ECO:0000256" key="4">
    <source>
        <dbReference type="SAM" id="Coils"/>
    </source>
</evidence>
<dbReference type="InterPro" id="IPR050498">
    <property type="entry name" value="Ycf3"/>
</dbReference>
<dbReference type="EMBL" id="QUOU01000001">
    <property type="protein sequence ID" value="REL26906.1"/>
    <property type="molecule type" value="Genomic_DNA"/>
</dbReference>
<dbReference type="InterPro" id="IPR011990">
    <property type="entry name" value="TPR-like_helical_dom_sf"/>
</dbReference>
<keyword evidence="4" id="KW-0175">Coiled coil</keyword>
<dbReference type="AlphaFoldDB" id="A0A3E0TQM6"/>
<accession>A0A3E0TQM6</accession>
<keyword evidence="2 3" id="KW-0802">TPR repeat</keyword>
<comment type="caution">
    <text evidence="6">The sequence shown here is derived from an EMBL/GenBank/DDBJ whole genome shotgun (WGS) entry which is preliminary data.</text>
</comment>
<evidence type="ECO:0000256" key="2">
    <source>
        <dbReference type="ARBA" id="ARBA00022803"/>
    </source>
</evidence>
<organism evidence="6 7">
    <name type="scientific">Thalassotalea euphylliae</name>
    <dbReference type="NCBI Taxonomy" id="1655234"/>
    <lineage>
        <taxon>Bacteria</taxon>
        <taxon>Pseudomonadati</taxon>
        <taxon>Pseudomonadota</taxon>
        <taxon>Gammaproteobacteria</taxon>
        <taxon>Alteromonadales</taxon>
        <taxon>Colwelliaceae</taxon>
        <taxon>Thalassotalea</taxon>
    </lineage>
</organism>
<feature type="coiled-coil region" evidence="4">
    <location>
        <begin position="73"/>
        <end position="100"/>
    </location>
</feature>
<dbReference type="PANTHER" id="PTHR44858">
    <property type="entry name" value="TETRATRICOPEPTIDE REPEAT PROTEIN 6"/>
    <property type="match status" value="1"/>
</dbReference>
<dbReference type="OrthoDB" id="5699219at2"/>
<dbReference type="PROSITE" id="PS50005">
    <property type="entry name" value="TPR"/>
    <property type="match status" value="3"/>
</dbReference>
<name>A0A3E0TQM6_9GAMM</name>
<feature type="repeat" description="TPR" evidence="3">
    <location>
        <begin position="420"/>
        <end position="453"/>
    </location>
</feature>
<evidence type="ECO:0000256" key="1">
    <source>
        <dbReference type="ARBA" id="ARBA00022737"/>
    </source>
</evidence>
<protein>
    <submittedName>
        <fullName evidence="6">Uncharacterized protein</fullName>
    </submittedName>
</protein>
<feature type="repeat" description="TPR" evidence="3">
    <location>
        <begin position="237"/>
        <end position="270"/>
    </location>
</feature>
<dbReference type="RefSeq" id="WP_116008009.1">
    <property type="nucleotide sequence ID" value="NZ_QUOU01000001.1"/>
</dbReference>
<dbReference type="SUPFAM" id="SSF48452">
    <property type="entry name" value="TPR-like"/>
    <property type="match status" value="1"/>
</dbReference>
<feature type="chain" id="PRO_5017596392" evidence="5">
    <location>
        <begin position="33"/>
        <end position="472"/>
    </location>
</feature>
<keyword evidence="1" id="KW-0677">Repeat</keyword>
<evidence type="ECO:0000256" key="5">
    <source>
        <dbReference type="SAM" id="SignalP"/>
    </source>
</evidence>
<dbReference type="Gene3D" id="1.25.40.10">
    <property type="entry name" value="Tetratricopeptide repeat domain"/>
    <property type="match status" value="3"/>
</dbReference>
<reference evidence="6 7" key="1">
    <citation type="submission" date="2018-08" db="EMBL/GenBank/DDBJ databases">
        <title>Thalassotalea euphylliae genome.</title>
        <authorList>
            <person name="Summers S."/>
            <person name="Rice S.A."/>
            <person name="Freckelton M.L."/>
            <person name="Nedved B.T."/>
            <person name="Hadfield M.G."/>
        </authorList>
    </citation>
    <scope>NUCLEOTIDE SEQUENCE [LARGE SCALE GENOMIC DNA]</scope>
    <source>
        <strain evidence="6 7">H1</strain>
    </source>
</reference>
<sequence length="472" mass="52609">MNNYLFFSKPSSILPSAVLTGVLLLSASFSQASSGTELEIKLEQPKLLMQQISASELGIKPVLTKGEQQYHQLINDKLKNKQYRQLLETLKQQIDIEQASAAMAYLLGQLALQQQQFQVATKYFEQAIKKQTGYGKAHHGLALAKLQLKQYTSASAHLVEAMQLGVKDAQLYSYLGYSYIQANNFHSAVVAYQQAKLLAPDDNQVNQSLLYAYSQAGQTQAALSLLTQMLNQEPNNADLWLHRANVLLVKQQYQRAIASLETAIRLDKKKHVPTSADNIALTAQLQLQYGSIARAEHLYQQIWREHANPELVIDAVEYLLAKQQLNSASKLLGQINKGQSKTSKSLSSQQQSQLAYLNGKVQLAKGKRVKADKYFQQALALNAVNGQALLASAQLKRRAGQSHQAQMLLLRAANLDEFKLNALTEHADLMMTLGRYRKALELLQQALDFAPSESSIFENIKILERIVSQEAS</sequence>
<evidence type="ECO:0000313" key="7">
    <source>
        <dbReference type="Proteomes" id="UP000256478"/>
    </source>
</evidence>
<dbReference type="Pfam" id="PF14559">
    <property type="entry name" value="TPR_19"/>
    <property type="match status" value="1"/>
</dbReference>
<feature type="signal peptide" evidence="5">
    <location>
        <begin position="1"/>
        <end position="32"/>
    </location>
</feature>
<evidence type="ECO:0000256" key="3">
    <source>
        <dbReference type="PROSITE-ProRule" id="PRU00339"/>
    </source>
</evidence>
<dbReference type="PANTHER" id="PTHR44858:SF1">
    <property type="entry name" value="UDP-N-ACETYLGLUCOSAMINE--PEPTIDE N-ACETYLGLUCOSAMINYLTRANSFERASE SPINDLY-RELATED"/>
    <property type="match status" value="1"/>
</dbReference>
<dbReference type="SMART" id="SM00028">
    <property type="entry name" value="TPR"/>
    <property type="match status" value="6"/>
</dbReference>
<feature type="repeat" description="TPR" evidence="3">
    <location>
        <begin position="169"/>
        <end position="202"/>
    </location>
</feature>
<evidence type="ECO:0000313" key="6">
    <source>
        <dbReference type="EMBL" id="REL26906.1"/>
    </source>
</evidence>
<proteinExistence type="predicted"/>
<dbReference type="Pfam" id="PF13432">
    <property type="entry name" value="TPR_16"/>
    <property type="match status" value="1"/>
</dbReference>
<gene>
    <name evidence="6" type="ORF">DXX93_10215</name>
</gene>
<dbReference type="Proteomes" id="UP000256478">
    <property type="component" value="Unassembled WGS sequence"/>
</dbReference>
<keyword evidence="5" id="KW-0732">Signal</keyword>
<dbReference type="InterPro" id="IPR019734">
    <property type="entry name" value="TPR_rpt"/>
</dbReference>